<proteinExistence type="predicted"/>
<evidence type="ECO:0000256" key="1">
    <source>
        <dbReference type="SAM" id="MobiDB-lite"/>
    </source>
</evidence>
<feature type="region of interest" description="Disordered" evidence="1">
    <location>
        <begin position="1"/>
        <end position="94"/>
    </location>
</feature>
<protein>
    <submittedName>
        <fullName evidence="2">Uncharacterized protein</fullName>
    </submittedName>
</protein>
<feature type="compositionally biased region" description="Basic and acidic residues" evidence="1">
    <location>
        <begin position="35"/>
        <end position="46"/>
    </location>
</feature>
<accession>A0A8K0G9L7</accession>
<name>A0A8K0G9L7_IGNLU</name>
<organism evidence="2 3">
    <name type="scientific">Ignelater luminosus</name>
    <name type="common">Cucubano</name>
    <name type="synonym">Pyrophorus luminosus</name>
    <dbReference type="NCBI Taxonomy" id="2038154"/>
    <lineage>
        <taxon>Eukaryota</taxon>
        <taxon>Metazoa</taxon>
        <taxon>Ecdysozoa</taxon>
        <taxon>Arthropoda</taxon>
        <taxon>Hexapoda</taxon>
        <taxon>Insecta</taxon>
        <taxon>Pterygota</taxon>
        <taxon>Neoptera</taxon>
        <taxon>Endopterygota</taxon>
        <taxon>Coleoptera</taxon>
        <taxon>Polyphaga</taxon>
        <taxon>Elateriformia</taxon>
        <taxon>Elateroidea</taxon>
        <taxon>Elateridae</taxon>
        <taxon>Agrypninae</taxon>
        <taxon>Pyrophorini</taxon>
        <taxon>Ignelater</taxon>
    </lineage>
</organism>
<dbReference type="AlphaFoldDB" id="A0A8K0G9L7"/>
<evidence type="ECO:0000313" key="2">
    <source>
        <dbReference type="EMBL" id="KAF2890428.1"/>
    </source>
</evidence>
<gene>
    <name evidence="2" type="ORF">ILUMI_15745</name>
</gene>
<dbReference type="EMBL" id="VTPC01052679">
    <property type="protein sequence ID" value="KAF2890428.1"/>
    <property type="molecule type" value="Genomic_DNA"/>
</dbReference>
<evidence type="ECO:0000313" key="3">
    <source>
        <dbReference type="Proteomes" id="UP000801492"/>
    </source>
</evidence>
<sequence length="170" mass="19077">MKPVKIVLAKGTKQVGQIASSKRESDFAASSVNDKPPDIDEQETAKENQFNADRPSTSGQNSNNSVNDTKGPSLKELCPYPKADMSKKKRTGKSTVYTDRRVEAINDPLLTIKFMRRKGSSQTFVFPNVEDIMAADPLPHWWGTFIKLQQFKKIIFTARKNMLSMLKPAI</sequence>
<feature type="compositionally biased region" description="Polar residues" evidence="1">
    <location>
        <begin position="47"/>
        <end position="70"/>
    </location>
</feature>
<reference evidence="2" key="1">
    <citation type="submission" date="2019-08" db="EMBL/GenBank/DDBJ databases">
        <title>The genome of the North American firefly Photinus pyralis.</title>
        <authorList>
            <consortium name="Photinus pyralis genome working group"/>
            <person name="Fallon T.R."/>
            <person name="Sander Lower S.E."/>
            <person name="Weng J.-K."/>
        </authorList>
    </citation>
    <scope>NUCLEOTIDE SEQUENCE</scope>
    <source>
        <strain evidence="2">TRF0915ILg1</strain>
        <tissue evidence="2">Whole body</tissue>
    </source>
</reference>
<keyword evidence="3" id="KW-1185">Reference proteome</keyword>
<dbReference type="Proteomes" id="UP000801492">
    <property type="component" value="Unassembled WGS sequence"/>
</dbReference>
<comment type="caution">
    <text evidence="2">The sequence shown here is derived from an EMBL/GenBank/DDBJ whole genome shotgun (WGS) entry which is preliminary data.</text>
</comment>